<feature type="signal peptide" evidence="2">
    <location>
        <begin position="1"/>
        <end position="17"/>
    </location>
</feature>
<feature type="region of interest" description="Disordered" evidence="1">
    <location>
        <begin position="22"/>
        <end position="42"/>
    </location>
</feature>
<dbReference type="Pfam" id="PF06347">
    <property type="entry name" value="SH3_4"/>
    <property type="match status" value="2"/>
</dbReference>
<keyword evidence="4" id="KW-1185">Reference proteome</keyword>
<evidence type="ECO:0000256" key="2">
    <source>
        <dbReference type="SAM" id="SignalP"/>
    </source>
</evidence>
<evidence type="ECO:0000256" key="1">
    <source>
        <dbReference type="SAM" id="MobiDB-lite"/>
    </source>
</evidence>
<dbReference type="Proteomes" id="UP001595799">
    <property type="component" value="Unassembled WGS sequence"/>
</dbReference>
<accession>A0ABV8UFT1</accession>
<evidence type="ECO:0000313" key="4">
    <source>
        <dbReference type="Proteomes" id="UP001595799"/>
    </source>
</evidence>
<gene>
    <name evidence="3" type="ORF">ACFOW6_01135</name>
</gene>
<sequence>MRTILVFILAAFFLLLAAPDGPRAEDDDGSQDRTDVERPGRTGLPIPRFVSLRSNEINLRSGPGVRYPIEWVYRRRGLPVEIIDEFSTWRRIRDWEGTVGWVHQSMLSGERTLRILPNEDDIPILLREEPSATSEAVAELRPGALGKLESCEGEWCYVTFSGLEGWLPRADFFGVYETETLD</sequence>
<dbReference type="InterPro" id="IPR010466">
    <property type="entry name" value="DUF1058"/>
</dbReference>
<dbReference type="RefSeq" id="WP_382420291.1">
    <property type="nucleotide sequence ID" value="NZ_JBHSCW010000001.1"/>
</dbReference>
<feature type="chain" id="PRO_5046791804" evidence="2">
    <location>
        <begin position="18"/>
        <end position="182"/>
    </location>
</feature>
<protein>
    <submittedName>
        <fullName evidence="3">SH3 domain-containing protein</fullName>
    </submittedName>
</protein>
<name>A0ABV8UFT1_9PROT</name>
<reference evidence="4" key="1">
    <citation type="journal article" date="2019" name="Int. J. Syst. Evol. Microbiol.">
        <title>The Global Catalogue of Microorganisms (GCM) 10K type strain sequencing project: providing services to taxonomists for standard genome sequencing and annotation.</title>
        <authorList>
            <consortium name="The Broad Institute Genomics Platform"/>
            <consortium name="The Broad Institute Genome Sequencing Center for Infectious Disease"/>
            <person name="Wu L."/>
            <person name="Ma J."/>
        </authorList>
    </citation>
    <scope>NUCLEOTIDE SEQUENCE [LARGE SCALE GENOMIC DNA]</scope>
    <source>
        <strain evidence="4">CECT 8472</strain>
    </source>
</reference>
<dbReference type="Gene3D" id="2.30.30.40">
    <property type="entry name" value="SH3 Domains"/>
    <property type="match status" value="2"/>
</dbReference>
<comment type="caution">
    <text evidence="3">The sequence shown here is derived from an EMBL/GenBank/DDBJ whole genome shotgun (WGS) entry which is preliminary data.</text>
</comment>
<feature type="compositionally biased region" description="Basic and acidic residues" evidence="1">
    <location>
        <begin position="30"/>
        <end position="40"/>
    </location>
</feature>
<keyword evidence="2" id="KW-0732">Signal</keyword>
<proteinExistence type="predicted"/>
<organism evidence="3 4">
    <name type="scientific">Fodinicurvata halophila</name>
    <dbReference type="NCBI Taxonomy" id="1419723"/>
    <lineage>
        <taxon>Bacteria</taxon>
        <taxon>Pseudomonadati</taxon>
        <taxon>Pseudomonadota</taxon>
        <taxon>Alphaproteobacteria</taxon>
        <taxon>Rhodospirillales</taxon>
        <taxon>Rhodovibrionaceae</taxon>
        <taxon>Fodinicurvata</taxon>
    </lineage>
</organism>
<dbReference type="EMBL" id="JBHSCW010000001">
    <property type="protein sequence ID" value="MFC4350137.1"/>
    <property type="molecule type" value="Genomic_DNA"/>
</dbReference>
<evidence type="ECO:0000313" key="3">
    <source>
        <dbReference type="EMBL" id="MFC4350137.1"/>
    </source>
</evidence>